<name>A0A0G0ZDF8_9BACT</name>
<dbReference type="Gene3D" id="3.90.960.10">
    <property type="entry name" value="YbaK/aminoacyl-tRNA synthetase-associated domain"/>
    <property type="match status" value="1"/>
</dbReference>
<reference evidence="2 3" key="1">
    <citation type="journal article" date="2015" name="Nature">
        <title>rRNA introns, odd ribosomes, and small enigmatic genomes across a large radiation of phyla.</title>
        <authorList>
            <person name="Brown C.T."/>
            <person name="Hug L.A."/>
            <person name="Thomas B.C."/>
            <person name="Sharon I."/>
            <person name="Castelle C.J."/>
            <person name="Singh A."/>
            <person name="Wilkins M.J."/>
            <person name="Williams K.H."/>
            <person name="Banfield J.F."/>
        </authorList>
    </citation>
    <scope>NUCLEOTIDE SEQUENCE [LARGE SCALE GENOMIC DNA]</scope>
</reference>
<keyword evidence="2" id="KW-0436">Ligase</keyword>
<dbReference type="GO" id="GO:0002161">
    <property type="term" value="F:aminoacyl-tRNA deacylase activity"/>
    <property type="evidence" value="ECO:0007669"/>
    <property type="project" value="InterPro"/>
</dbReference>
<dbReference type="EMBL" id="LCDD01000014">
    <property type="protein sequence ID" value="KKS46714.1"/>
    <property type="molecule type" value="Genomic_DNA"/>
</dbReference>
<sequence>MADSTYQKLKQFYADSKVLFRELVHDPGASAEEYHQALGCRYEQQLKCLLIKVYEQNKEYFVMVTIPANKRADFETIKQHFNAKKIRGATLDELRQVTGCEYGEVPASGKIFGISLLMDKDFLNEQEVYMNAGIVTKSFVVNPKDLIKIEEPLIF</sequence>
<protein>
    <submittedName>
        <fullName evidence="2">YbaK/proline-tRNA ligase associated domain protein</fullName>
    </submittedName>
</protein>
<dbReference type="AlphaFoldDB" id="A0A0G0ZDF8"/>
<dbReference type="InterPro" id="IPR036754">
    <property type="entry name" value="YbaK/aa-tRNA-synt-asso_dom_sf"/>
</dbReference>
<organism evidence="2 3">
    <name type="scientific">Candidatus Gottesmanbacteria bacterium GW2011_GWA2_42_18</name>
    <dbReference type="NCBI Taxonomy" id="1618442"/>
    <lineage>
        <taxon>Bacteria</taxon>
        <taxon>Candidatus Gottesmaniibacteriota</taxon>
    </lineage>
</organism>
<proteinExistence type="predicted"/>
<accession>A0A0G0ZDF8</accession>
<dbReference type="Proteomes" id="UP000034320">
    <property type="component" value="Unassembled WGS sequence"/>
</dbReference>
<dbReference type="SUPFAM" id="SSF55826">
    <property type="entry name" value="YbaK/ProRS associated domain"/>
    <property type="match status" value="1"/>
</dbReference>
<comment type="caution">
    <text evidence="2">The sequence shown here is derived from an EMBL/GenBank/DDBJ whole genome shotgun (WGS) entry which is preliminary data.</text>
</comment>
<dbReference type="GO" id="GO:0016874">
    <property type="term" value="F:ligase activity"/>
    <property type="evidence" value="ECO:0007669"/>
    <property type="project" value="UniProtKB-KW"/>
</dbReference>
<evidence type="ECO:0000313" key="3">
    <source>
        <dbReference type="Proteomes" id="UP000034320"/>
    </source>
</evidence>
<evidence type="ECO:0000313" key="2">
    <source>
        <dbReference type="EMBL" id="KKS46714.1"/>
    </source>
</evidence>
<evidence type="ECO:0000259" key="1">
    <source>
        <dbReference type="Pfam" id="PF04073"/>
    </source>
</evidence>
<gene>
    <name evidence="2" type="ORF">UV09_C0014G0034</name>
</gene>
<dbReference type="InterPro" id="IPR007214">
    <property type="entry name" value="YbaK/aa-tRNA-synth-assoc-dom"/>
</dbReference>
<feature type="domain" description="YbaK/aminoacyl-tRNA synthetase-associated" evidence="1">
    <location>
        <begin position="25"/>
        <end position="148"/>
    </location>
</feature>
<dbReference type="Pfam" id="PF04073">
    <property type="entry name" value="tRNA_edit"/>
    <property type="match status" value="1"/>
</dbReference>